<evidence type="ECO:0000313" key="2">
    <source>
        <dbReference type="EMBL" id="QNJ96721.1"/>
    </source>
</evidence>
<dbReference type="PANTHER" id="PTHR38590:SF1">
    <property type="entry name" value="BLL0828 PROTEIN"/>
    <property type="match status" value="1"/>
</dbReference>
<dbReference type="Gene3D" id="3.40.960.10">
    <property type="entry name" value="VSR Endonuclease"/>
    <property type="match status" value="1"/>
</dbReference>
<dbReference type="RefSeq" id="WP_186989825.1">
    <property type="nucleotide sequence ID" value="NZ_CP052909.1"/>
</dbReference>
<dbReference type="KEGG" id="alti:ALE3EI_0130"/>
<dbReference type="Pfam" id="PF04480">
    <property type="entry name" value="DUF559"/>
    <property type="match status" value="1"/>
</dbReference>
<dbReference type="CDD" id="cd01038">
    <property type="entry name" value="Endonuclease_DUF559"/>
    <property type="match status" value="1"/>
</dbReference>
<dbReference type="InterPro" id="IPR047216">
    <property type="entry name" value="Endonuclease_DUF559_bact"/>
</dbReference>
<dbReference type="EMBL" id="CP052909">
    <property type="protein sequence ID" value="QNJ96721.1"/>
    <property type="molecule type" value="Genomic_DNA"/>
</dbReference>
<accession>A0A7G8PQV5</accession>
<evidence type="ECO:0000313" key="3">
    <source>
        <dbReference type="Proteomes" id="UP000515514"/>
    </source>
</evidence>
<sequence>MQKRRLHTKKELQEYRRELRRTLTPAEAFLWRQLKGRKFKGRRFTRQHSIGHYIVDFYCASEKLIIELDGEVHFNEKAAAYDEKRTQYLNSLGYTVVRFENRMVFDFLPSVFMEIEANFKA</sequence>
<dbReference type="GO" id="GO:0032259">
    <property type="term" value="P:methylation"/>
    <property type="evidence" value="ECO:0007669"/>
    <property type="project" value="UniProtKB-KW"/>
</dbReference>
<name>A0A7G8PQV5_9FLAO</name>
<keyword evidence="3" id="KW-1185">Reference proteome</keyword>
<evidence type="ECO:0000259" key="1">
    <source>
        <dbReference type="Pfam" id="PF04480"/>
    </source>
</evidence>
<dbReference type="AlphaFoldDB" id="A0A7G8PQV5"/>
<dbReference type="PANTHER" id="PTHR38590">
    <property type="entry name" value="BLL0828 PROTEIN"/>
    <property type="match status" value="1"/>
</dbReference>
<feature type="domain" description="DUF559" evidence="1">
    <location>
        <begin position="11"/>
        <end position="116"/>
    </location>
</feature>
<dbReference type="InterPro" id="IPR007569">
    <property type="entry name" value="DUF559"/>
</dbReference>
<protein>
    <submittedName>
        <fullName evidence="2">Cytosine methyltransferase</fullName>
    </submittedName>
</protein>
<organism evidence="2 3">
    <name type="scientific">Constantimarinum furrinae</name>
    <dbReference type="NCBI Taxonomy" id="2562285"/>
    <lineage>
        <taxon>Bacteria</taxon>
        <taxon>Pseudomonadati</taxon>
        <taxon>Bacteroidota</taxon>
        <taxon>Flavobacteriia</taxon>
        <taxon>Flavobacteriales</taxon>
        <taxon>Flavobacteriaceae</taxon>
        <taxon>Altibacter/Constantimarinum group</taxon>
        <taxon>Constantimarinum</taxon>
    </lineage>
</organism>
<gene>
    <name evidence="2" type="ORF">ALE3EI_0130</name>
</gene>
<reference evidence="2 3" key="1">
    <citation type="submission" date="2020-04" db="EMBL/GenBank/DDBJ databases">
        <title>Genome sequence of Altibacter aquimarinus strain ALE3EI.</title>
        <authorList>
            <person name="Oh H.-M."/>
            <person name="Jang D."/>
        </authorList>
    </citation>
    <scope>NUCLEOTIDE SEQUENCE [LARGE SCALE GENOMIC DNA]</scope>
    <source>
        <strain evidence="2 3">ALE3EI</strain>
    </source>
</reference>
<dbReference type="GO" id="GO:0008168">
    <property type="term" value="F:methyltransferase activity"/>
    <property type="evidence" value="ECO:0007669"/>
    <property type="project" value="UniProtKB-KW"/>
</dbReference>
<proteinExistence type="predicted"/>
<dbReference type="SUPFAM" id="SSF52980">
    <property type="entry name" value="Restriction endonuclease-like"/>
    <property type="match status" value="1"/>
</dbReference>
<dbReference type="InterPro" id="IPR011335">
    <property type="entry name" value="Restrct_endonuc-II-like"/>
</dbReference>
<dbReference type="Proteomes" id="UP000515514">
    <property type="component" value="Chromosome"/>
</dbReference>
<keyword evidence="2" id="KW-0489">Methyltransferase</keyword>
<keyword evidence="2" id="KW-0808">Transferase</keyword>